<proteinExistence type="predicted"/>
<gene>
    <name evidence="2" type="ORF">ALC60_13414</name>
</gene>
<feature type="region of interest" description="Disordered" evidence="1">
    <location>
        <begin position="32"/>
        <end position="66"/>
    </location>
</feature>
<evidence type="ECO:0000313" key="3">
    <source>
        <dbReference type="Proteomes" id="UP000075809"/>
    </source>
</evidence>
<name>A0A151WIJ0_9HYME</name>
<accession>A0A151WIJ0</accession>
<protein>
    <submittedName>
        <fullName evidence="2">Uncharacterized protein</fullName>
    </submittedName>
</protein>
<dbReference type="EMBL" id="KQ983089">
    <property type="protein sequence ID" value="KYQ47658.1"/>
    <property type="molecule type" value="Genomic_DNA"/>
</dbReference>
<organism evidence="2 3">
    <name type="scientific">Mycetomoellerius zeteki</name>
    <dbReference type="NCBI Taxonomy" id="64791"/>
    <lineage>
        <taxon>Eukaryota</taxon>
        <taxon>Metazoa</taxon>
        <taxon>Ecdysozoa</taxon>
        <taxon>Arthropoda</taxon>
        <taxon>Hexapoda</taxon>
        <taxon>Insecta</taxon>
        <taxon>Pterygota</taxon>
        <taxon>Neoptera</taxon>
        <taxon>Endopterygota</taxon>
        <taxon>Hymenoptera</taxon>
        <taxon>Apocrita</taxon>
        <taxon>Aculeata</taxon>
        <taxon>Formicoidea</taxon>
        <taxon>Formicidae</taxon>
        <taxon>Myrmicinae</taxon>
        <taxon>Mycetomoellerius</taxon>
    </lineage>
</organism>
<evidence type="ECO:0000256" key="1">
    <source>
        <dbReference type="SAM" id="MobiDB-lite"/>
    </source>
</evidence>
<evidence type="ECO:0000313" key="2">
    <source>
        <dbReference type="EMBL" id="KYQ47658.1"/>
    </source>
</evidence>
<sequence>MLGVGVVGSPGPRTGVEVSTYGTAGVLAVESGESRELSLGRERRKTEKERQEKGEGQRRARGTGGGGVIYWLDPGSTVSFSPALAAPTPRACVWIFVCTLEET</sequence>
<keyword evidence="3" id="KW-1185">Reference proteome</keyword>
<feature type="compositionally biased region" description="Basic and acidic residues" evidence="1">
    <location>
        <begin position="32"/>
        <end position="58"/>
    </location>
</feature>
<dbReference type="Proteomes" id="UP000075809">
    <property type="component" value="Unassembled WGS sequence"/>
</dbReference>
<reference evidence="2 3" key="1">
    <citation type="submission" date="2015-09" db="EMBL/GenBank/DDBJ databases">
        <title>Trachymyrmex zeteki WGS genome.</title>
        <authorList>
            <person name="Nygaard S."/>
            <person name="Hu H."/>
            <person name="Boomsma J."/>
            <person name="Zhang G."/>
        </authorList>
    </citation>
    <scope>NUCLEOTIDE SEQUENCE [LARGE SCALE GENOMIC DNA]</scope>
    <source>
        <strain evidence="2">Tzet28-1</strain>
        <tissue evidence="2">Whole body</tissue>
    </source>
</reference>
<dbReference type="AlphaFoldDB" id="A0A151WIJ0"/>